<organism evidence="2">
    <name type="scientific">uncultured Solirubrobacteraceae bacterium</name>
    <dbReference type="NCBI Taxonomy" id="1162706"/>
    <lineage>
        <taxon>Bacteria</taxon>
        <taxon>Bacillati</taxon>
        <taxon>Actinomycetota</taxon>
        <taxon>Thermoleophilia</taxon>
        <taxon>Solirubrobacterales</taxon>
        <taxon>Solirubrobacteraceae</taxon>
        <taxon>environmental samples</taxon>
    </lineage>
</organism>
<gene>
    <name evidence="2" type="ORF">AVDCRST_MAG38-1695</name>
</gene>
<evidence type="ECO:0000256" key="1">
    <source>
        <dbReference type="SAM" id="MobiDB-lite"/>
    </source>
</evidence>
<feature type="non-terminal residue" evidence="2">
    <location>
        <position position="1"/>
    </location>
</feature>
<reference evidence="2" key="1">
    <citation type="submission" date="2020-02" db="EMBL/GenBank/DDBJ databases">
        <authorList>
            <person name="Meier V. D."/>
        </authorList>
    </citation>
    <scope>NUCLEOTIDE SEQUENCE</scope>
    <source>
        <strain evidence="2">AVDCRST_MAG38</strain>
    </source>
</reference>
<sequence>VAFHPAPALGSSPRAPRLRPRREPAPRRAARRRGRAAARRRRARPAADAPGGLRAGRPDGARLLPAGGRLLPPARDRGRGRRRGPHRGQ</sequence>
<dbReference type="EMBL" id="CADCVJ010000142">
    <property type="protein sequence ID" value="CAA9476320.1"/>
    <property type="molecule type" value="Genomic_DNA"/>
</dbReference>
<evidence type="ECO:0000313" key="2">
    <source>
        <dbReference type="EMBL" id="CAA9476320.1"/>
    </source>
</evidence>
<feature type="region of interest" description="Disordered" evidence="1">
    <location>
        <begin position="1"/>
        <end position="89"/>
    </location>
</feature>
<feature type="compositionally biased region" description="Low complexity" evidence="1">
    <location>
        <begin position="61"/>
        <end position="73"/>
    </location>
</feature>
<feature type="compositionally biased region" description="Basic residues" evidence="1">
    <location>
        <begin position="28"/>
        <end position="44"/>
    </location>
</feature>
<feature type="compositionally biased region" description="Basic residues" evidence="1">
    <location>
        <begin position="78"/>
        <end position="89"/>
    </location>
</feature>
<accession>A0A6J4RMB8</accession>
<proteinExistence type="predicted"/>
<feature type="non-terminal residue" evidence="2">
    <location>
        <position position="89"/>
    </location>
</feature>
<protein>
    <submittedName>
        <fullName evidence="2">Uncharacterized protein</fullName>
    </submittedName>
</protein>
<dbReference type="AlphaFoldDB" id="A0A6J4RMB8"/>
<name>A0A6J4RMB8_9ACTN</name>